<feature type="transmembrane region" description="Helical" evidence="1">
    <location>
        <begin position="12"/>
        <end position="36"/>
    </location>
</feature>
<proteinExistence type="predicted"/>
<name>E9SE92_RUMAL</name>
<keyword evidence="1" id="KW-0812">Transmembrane</keyword>
<feature type="domain" description="DUF3592" evidence="2">
    <location>
        <begin position="55"/>
        <end position="112"/>
    </location>
</feature>
<keyword evidence="4" id="KW-1185">Reference proteome</keyword>
<dbReference type="EMBL" id="ADKM02000095">
    <property type="protein sequence ID" value="EGC02343.1"/>
    <property type="molecule type" value="Genomic_DNA"/>
</dbReference>
<dbReference type="Proteomes" id="UP000004259">
    <property type="component" value="Unassembled WGS sequence"/>
</dbReference>
<organism evidence="3 4">
    <name type="scientific">Ruminococcus albus 8</name>
    <dbReference type="NCBI Taxonomy" id="246199"/>
    <lineage>
        <taxon>Bacteria</taxon>
        <taxon>Bacillati</taxon>
        <taxon>Bacillota</taxon>
        <taxon>Clostridia</taxon>
        <taxon>Eubacteriales</taxon>
        <taxon>Oscillospiraceae</taxon>
        <taxon>Ruminococcus</taxon>
    </lineage>
</organism>
<gene>
    <name evidence="3" type="ORF">CUS_6002</name>
</gene>
<keyword evidence="1" id="KW-1133">Transmembrane helix</keyword>
<evidence type="ECO:0000256" key="1">
    <source>
        <dbReference type="SAM" id="Phobius"/>
    </source>
</evidence>
<comment type="caution">
    <text evidence="3">The sequence shown here is derived from an EMBL/GenBank/DDBJ whole genome shotgun (WGS) entry which is preliminary data.</text>
</comment>
<evidence type="ECO:0000313" key="4">
    <source>
        <dbReference type="Proteomes" id="UP000004259"/>
    </source>
</evidence>
<accession>E9SE92</accession>
<dbReference type="InterPro" id="IPR021994">
    <property type="entry name" value="DUF3592"/>
</dbReference>
<keyword evidence="1" id="KW-0472">Membrane</keyword>
<dbReference type="Pfam" id="PF12158">
    <property type="entry name" value="DUF3592"/>
    <property type="match status" value="1"/>
</dbReference>
<dbReference type="AlphaFoldDB" id="E9SE92"/>
<sequence>MGRGAVRNVSPIKVMALVTSIMVIIGMVFLAVGFGVNKGHQHIKAVCTEEVNALVVDIKYDSSGLGSPVYRYDFGGKEYKTNTNTYSNHPPYDKGDTAKIMISPDDPEKIYVPTDNTAGMLSKIFMILGGSLAGIGVLVFILASAVIKSGRRQQMQNNEPWEM</sequence>
<evidence type="ECO:0000259" key="2">
    <source>
        <dbReference type="Pfam" id="PF12158"/>
    </source>
</evidence>
<reference evidence="3 4" key="1">
    <citation type="submission" date="2011-02" db="EMBL/GenBank/DDBJ databases">
        <authorList>
            <person name="Nelson K.E."/>
            <person name="Sutton G."/>
            <person name="Torralba M."/>
            <person name="Durkin S."/>
            <person name="Harkins D."/>
            <person name="Montgomery R."/>
            <person name="Ziemer C."/>
            <person name="Klaassens E."/>
            <person name="Ocuiv P."/>
            <person name="Morrison M."/>
        </authorList>
    </citation>
    <scope>NUCLEOTIDE SEQUENCE [LARGE SCALE GENOMIC DNA]</scope>
    <source>
        <strain evidence="3 4">8</strain>
    </source>
</reference>
<feature type="transmembrane region" description="Helical" evidence="1">
    <location>
        <begin position="124"/>
        <end position="147"/>
    </location>
</feature>
<evidence type="ECO:0000313" key="3">
    <source>
        <dbReference type="EMBL" id="EGC02343.1"/>
    </source>
</evidence>
<protein>
    <recommendedName>
        <fullName evidence="2">DUF3592 domain-containing protein</fullName>
    </recommendedName>
</protein>